<comment type="subcellular location">
    <subcellularLocation>
        <location evidence="1">Endomembrane system</location>
        <topology evidence="1">Multi-pass membrane protein</topology>
    </subcellularLocation>
</comment>
<proteinExistence type="inferred from homology"/>
<reference evidence="9 10" key="1">
    <citation type="journal article" date="2013" name="BMC Genomics">
        <title>Reconstruction of the lipid metabolism for the microalga Monoraphidium neglectum from its genome sequence reveals characteristics suitable for biofuel production.</title>
        <authorList>
            <person name="Bogen C."/>
            <person name="Al-Dilaimi A."/>
            <person name="Albersmeier A."/>
            <person name="Wichmann J."/>
            <person name="Grundmann M."/>
            <person name="Rupp O."/>
            <person name="Lauersen K.J."/>
            <person name="Blifernez-Klassen O."/>
            <person name="Kalinowski J."/>
            <person name="Goesmann A."/>
            <person name="Mussgnug J.H."/>
            <person name="Kruse O."/>
        </authorList>
    </citation>
    <scope>NUCLEOTIDE SEQUENCE [LARGE SCALE GENOMIC DNA]</scope>
    <source>
        <strain evidence="9 10">SAG 48.87</strain>
    </source>
</reference>
<feature type="transmembrane region" description="Helical" evidence="8">
    <location>
        <begin position="35"/>
        <end position="59"/>
    </location>
</feature>
<evidence type="ECO:0000256" key="7">
    <source>
        <dbReference type="SAM" id="MobiDB-lite"/>
    </source>
</evidence>
<keyword evidence="4 8" id="KW-0812">Transmembrane</keyword>
<feature type="transmembrane region" description="Helical" evidence="8">
    <location>
        <begin position="212"/>
        <end position="234"/>
    </location>
</feature>
<dbReference type="RefSeq" id="XP_013906752.1">
    <property type="nucleotide sequence ID" value="XM_014051298.1"/>
</dbReference>
<feature type="region of interest" description="Disordered" evidence="7">
    <location>
        <begin position="401"/>
        <end position="448"/>
    </location>
</feature>
<dbReference type="PANTHER" id="PTHR43337:SF1">
    <property type="entry name" value="XANTHINE_URACIL PERMEASE C887.17-RELATED"/>
    <property type="match status" value="1"/>
</dbReference>
<accession>A0A0D2KCE7</accession>
<dbReference type="GO" id="GO:0012505">
    <property type="term" value="C:endomembrane system"/>
    <property type="evidence" value="ECO:0007669"/>
    <property type="project" value="UniProtKB-SubCell"/>
</dbReference>
<dbReference type="OrthoDB" id="431212at2759"/>
<evidence type="ECO:0000256" key="6">
    <source>
        <dbReference type="ARBA" id="ARBA00023136"/>
    </source>
</evidence>
<feature type="transmembrane region" description="Helical" evidence="8">
    <location>
        <begin position="304"/>
        <end position="321"/>
    </location>
</feature>
<dbReference type="Proteomes" id="UP000054498">
    <property type="component" value="Unassembled WGS sequence"/>
</dbReference>
<dbReference type="InterPro" id="IPR006043">
    <property type="entry name" value="NCS2"/>
</dbReference>
<evidence type="ECO:0000256" key="5">
    <source>
        <dbReference type="ARBA" id="ARBA00022989"/>
    </source>
</evidence>
<keyword evidence="5 8" id="KW-1133">Transmembrane helix</keyword>
<evidence type="ECO:0000256" key="2">
    <source>
        <dbReference type="ARBA" id="ARBA00005697"/>
    </source>
</evidence>
<evidence type="ECO:0000256" key="8">
    <source>
        <dbReference type="SAM" id="Phobius"/>
    </source>
</evidence>
<evidence type="ECO:0000313" key="10">
    <source>
        <dbReference type="Proteomes" id="UP000054498"/>
    </source>
</evidence>
<feature type="transmembrane region" description="Helical" evidence="8">
    <location>
        <begin position="105"/>
        <end position="128"/>
    </location>
</feature>
<keyword evidence="10" id="KW-1185">Reference proteome</keyword>
<dbReference type="InterPro" id="IPR045018">
    <property type="entry name" value="Azg-like"/>
</dbReference>
<evidence type="ECO:0000313" key="9">
    <source>
        <dbReference type="EMBL" id="KIZ07733.1"/>
    </source>
</evidence>
<comment type="similarity">
    <text evidence="2">Belongs to the nucleobase:cation symporter-2 (NCS2) (TC 2.A.40) family. Azg-like subfamily.</text>
</comment>
<keyword evidence="6 8" id="KW-0472">Membrane</keyword>
<dbReference type="AlphaFoldDB" id="A0A0D2KCE7"/>
<feature type="transmembrane region" description="Helical" evidence="8">
    <location>
        <begin position="327"/>
        <end position="345"/>
    </location>
</feature>
<feature type="transmembrane region" description="Helical" evidence="8">
    <location>
        <begin position="166"/>
        <end position="184"/>
    </location>
</feature>
<organism evidence="9 10">
    <name type="scientific">Monoraphidium neglectum</name>
    <dbReference type="NCBI Taxonomy" id="145388"/>
    <lineage>
        <taxon>Eukaryota</taxon>
        <taxon>Viridiplantae</taxon>
        <taxon>Chlorophyta</taxon>
        <taxon>core chlorophytes</taxon>
        <taxon>Chlorophyceae</taxon>
        <taxon>CS clade</taxon>
        <taxon>Sphaeropleales</taxon>
        <taxon>Selenastraceae</taxon>
        <taxon>Monoraphidium</taxon>
    </lineage>
</organism>
<dbReference type="STRING" id="145388.A0A0D2KCE7"/>
<name>A0A0D2KCE7_9CHLO</name>
<dbReference type="Pfam" id="PF00860">
    <property type="entry name" value="Xan_ur_permease"/>
    <property type="match status" value="1"/>
</dbReference>
<feature type="transmembrane region" description="Helical" evidence="8">
    <location>
        <begin position="140"/>
        <end position="159"/>
    </location>
</feature>
<evidence type="ECO:0000256" key="4">
    <source>
        <dbReference type="ARBA" id="ARBA00022692"/>
    </source>
</evidence>
<dbReference type="KEGG" id="mng:MNEG_0232"/>
<dbReference type="EMBL" id="KK100236">
    <property type="protein sequence ID" value="KIZ07733.1"/>
    <property type="molecule type" value="Genomic_DNA"/>
</dbReference>
<sequence>MSYILLVNPQILAVAGLPAKEVVTATALSSMLSSLLVGLFCNMPFGMSPGMGLNAYLVYSQVLGLNVSLEAALAGCLTAACLVALLAVVRALHVILAVVPDSIKLATVVGMGLLLTFIGLQSAGIVVADPETLVTVGDLLALKPALAIGGLALITALSYRNVRGGIMAGVLVTAIAYFTAAGGWPKHFVDLPHLRIGRFDWKALLVEPSAGAWNAVAAYSLVMIFDIGGAMYGLGNLAGLVKDGAIPGATRCYLAACIGTALGALTGTTPVIIAAENAVATAPVLVLVGAMMMGESHQIEWHNMLVAIPAFLTIVIQPFTFSIANGIYAGLLMSALVYLLTGAFVDVGREWINTLCGRRPGNEGVAGGAPVDVMDAAEAAFAGAAKAEAEGLDVPLLGAATQQADSDVSSTPRGAGPQHGVPAASDAISIGQRRSTSRDVAGSLPRSHQYERGSFSMYINTAGSHTTAPHLGAIGSPTAHDPFRGPPGQPGGMLSSGDEHQ</sequence>
<dbReference type="PANTHER" id="PTHR43337">
    <property type="entry name" value="XANTHINE/URACIL PERMEASE C887.17-RELATED"/>
    <property type="match status" value="1"/>
</dbReference>
<feature type="transmembrane region" description="Helical" evidence="8">
    <location>
        <begin position="71"/>
        <end position="93"/>
    </location>
</feature>
<evidence type="ECO:0000256" key="1">
    <source>
        <dbReference type="ARBA" id="ARBA00004127"/>
    </source>
</evidence>
<dbReference type="GO" id="GO:0005345">
    <property type="term" value="F:purine nucleobase transmembrane transporter activity"/>
    <property type="evidence" value="ECO:0007669"/>
    <property type="project" value="TreeGrafter"/>
</dbReference>
<feature type="compositionally biased region" description="Polar residues" evidence="7">
    <location>
        <begin position="401"/>
        <end position="412"/>
    </location>
</feature>
<keyword evidence="3" id="KW-0813">Transport</keyword>
<feature type="transmembrane region" description="Helical" evidence="8">
    <location>
        <begin position="246"/>
        <end position="265"/>
    </location>
</feature>
<dbReference type="GO" id="GO:0005886">
    <property type="term" value="C:plasma membrane"/>
    <property type="evidence" value="ECO:0007669"/>
    <property type="project" value="TreeGrafter"/>
</dbReference>
<evidence type="ECO:0000256" key="3">
    <source>
        <dbReference type="ARBA" id="ARBA00022448"/>
    </source>
</evidence>
<protein>
    <submittedName>
        <fullName evidence="9">Putative MFS transporter, AGZA family, xanthine/uracil permease</fullName>
    </submittedName>
</protein>
<dbReference type="GeneID" id="25726350"/>
<gene>
    <name evidence="9" type="ORF">MNEG_0232</name>
</gene>
<feature type="region of interest" description="Disordered" evidence="7">
    <location>
        <begin position="468"/>
        <end position="501"/>
    </location>
</feature>